<evidence type="ECO:0000313" key="2">
    <source>
        <dbReference type="EMBL" id="VDN35310.1"/>
    </source>
</evidence>
<evidence type="ECO:0000313" key="3">
    <source>
        <dbReference type="Proteomes" id="UP000281553"/>
    </source>
</evidence>
<dbReference type="EMBL" id="UYRU01086806">
    <property type="protein sequence ID" value="VDN35310.1"/>
    <property type="molecule type" value="Genomic_DNA"/>
</dbReference>
<reference evidence="2 3" key="1">
    <citation type="submission" date="2018-11" db="EMBL/GenBank/DDBJ databases">
        <authorList>
            <consortium name="Pathogen Informatics"/>
        </authorList>
    </citation>
    <scope>NUCLEOTIDE SEQUENCE [LARGE SCALE GENOMIC DNA]</scope>
</reference>
<dbReference type="Proteomes" id="UP000281553">
    <property type="component" value="Unassembled WGS sequence"/>
</dbReference>
<dbReference type="OrthoDB" id="2015280at2759"/>
<name>A0A3P7N6C5_DIBLA</name>
<protein>
    <submittedName>
        <fullName evidence="2">Uncharacterized protein</fullName>
    </submittedName>
</protein>
<feature type="region of interest" description="Disordered" evidence="1">
    <location>
        <begin position="87"/>
        <end position="108"/>
    </location>
</feature>
<feature type="non-terminal residue" evidence="2">
    <location>
        <position position="144"/>
    </location>
</feature>
<keyword evidence="3" id="KW-1185">Reference proteome</keyword>
<accession>A0A3P7N6C5</accession>
<sequence>MTIDSQSLHETLQEWDAQLERQQQRPLYQRARTWSRRTHRRPETRLDYNSSMLFLSKLVAVLNKPKVDGTQMRGGQYARVSRALKSVGDKNYSDNNNNNSYHNRRQTRSVQPFIYNPPAAASFSVRLIDRCSLEADPSTEGQST</sequence>
<evidence type="ECO:0000256" key="1">
    <source>
        <dbReference type="SAM" id="MobiDB-lite"/>
    </source>
</evidence>
<dbReference type="AlphaFoldDB" id="A0A3P7N6C5"/>
<organism evidence="2 3">
    <name type="scientific">Dibothriocephalus latus</name>
    <name type="common">Fish tapeworm</name>
    <name type="synonym">Diphyllobothrium latum</name>
    <dbReference type="NCBI Taxonomy" id="60516"/>
    <lineage>
        <taxon>Eukaryota</taxon>
        <taxon>Metazoa</taxon>
        <taxon>Spiralia</taxon>
        <taxon>Lophotrochozoa</taxon>
        <taxon>Platyhelminthes</taxon>
        <taxon>Cestoda</taxon>
        <taxon>Eucestoda</taxon>
        <taxon>Diphyllobothriidea</taxon>
        <taxon>Diphyllobothriidae</taxon>
        <taxon>Dibothriocephalus</taxon>
    </lineage>
</organism>
<gene>
    <name evidence="2" type="ORF">DILT_LOCUS16740</name>
</gene>
<proteinExistence type="predicted"/>